<reference evidence="4" key="1">
    <citation type="submission" date="2015-02" db="EMBL/GenBank/DDBJ databases">
        <title>Pyrococcus kukulkanii sp. nov., a novel hyperthermophilic archaeon isolated from a deep-sea hydrothermal vent at the Guaymas Basin.</title>
        <authorList>
            <person name="Oger P.M."/>
            <person name="Callac N."/>
            <person name="Jebbar M."/>
            <person name="Godfroy A."/>
        </authorList>
    </citation>
    <scope>NUCLEOTIDE SEQUENCE [LARGE SCALE GENOMIC DNA]</scope>
    <source>
        <strain evidence="4">NCB100</strain>
    </source>
</reference>
<evidence type="ECO:0000313" key="4">
    <source>
        <dbReference type="Proteomes" id="UP000070587"/>
    </source>
</evidence>
<feature type="transmembrane region" description="Helical" evidence="2">
    <location>
        <begin position="537"/>
        <end position="556"/>
    </location>
</feature>
<keyword evidence="2" id="KW-0812">Transmembrane</keyword>
<evidence type="ECO:0000256" key="2">
    <source>
        <dbReference type="SAM" id="Phobius"/>
    </source>
</evidence>
<evidence type="ECO:0000313" key="3">
    <source>
        <dbReference type="EMBL" id="AMM53760.1"/>
    </source>
</evidence>
<reference evidence="3 4" key="2">
    <citation type="journal article" date="2016" name="Int. J. Syst. Evol. Microbiol.">
        <title>Pyrococcus kukulkanii sp. nov., a hyperthermophilic, piezophilic archaeon isolated from a deep-sea hydrothermal vent.</title>
        <authorList>
            <person name="Callac N."/>
            <person name="Oger P."/>
            <person name="Lesongeur F."/>
            <person name="Rattray J.E."/>
            <person name="Vannier P."/>
            <person name="Michoud G."/>
            <person name="Beauverger M."/>
            <person name="Gayet N."/>
            <person name="Rouxel O."/>
            <person name="Jebbar M."/>
            <person name="Godfroy A."/>
        </authorList>
    </citation>
    <scope>NUCLEOTIDE SEQUENCE [LARGE SCALE GENOMIC DNA]</scope>
    <source>
        <strain evidence="3 4">NCB100</strain>
    </source>
</reference>
<dbReference type="GeneID" id="28490995"/>
<feature type="compositionally biased region" description="Basic and acidic residues" evidence="1">
    <location>
        <begin position="499"/>
        <end position="524"/>
    </location>
</feature>
<dbReference type="EMBL" id="CP010835">
    <property type="protein sequence ID" value="AMM53760.1"/>
    <property type="molecule type" value="Genomic_DNA"/>
</dbReference>
<feature type="region of interest" description="Disordered" evidence="1">
    <location>
        <begin position="499"/>
        <end position="529"/>
    </location>
</feature>
<dbReference type="RefSeq" id="WP_068321371.1">
    <property type="nucleotide sequence ID" value="NZ_CP010835.1"/>
</dbReference>
<gene>
    <name evidence="3" type="ORF">TQ32_04130</name>
</gene>
<name>A0A127B8R9_9EURY</name>
<sequence length="562" mass="64545">MRITYRNLFFAFIFLNVVGMISLPVPLVLSEETSGNQGTIIDASEISEEWNIKFISILPLDENFTVLPLHLNSCTLYPYLRNRLIGYYINSTEALMIYANVYIGCPNVSEMKVEVLPANITYRDGFFKVVTVPVNIYTDFPFPYGVELRSENVTISYVYQNSTHFFIIIEILNITVSPEIRDTFGISNPEYFGWPKEIIIKFLVNRKTGDAYLIDGDNMVYVGTTPFYLPEFNPKQYLLTVRENTYHFANTIKENPWIIKEIIEKASLANSSWEAHRIISEATINFTKKIMLITNHQYLGLPLKFDGSHITAPIDDVNLWRVAPKVKANISAILSPQIKNLTKDAVLNYLKSGDEKGILEIVNKTLYVKEVYYPFLFTNIFVHVNVPINTSDFLPLPLPKKYEEKLGAKYIFVNLLRNAEKYPYVYYDPRVFTPENLSEGLKNLEAFLPLLYSEIAGQISGMLHSSMLKGEIDYEKLDTLYMTVSDMIDNYLKEVYKEETTSHNEETSKKEDSKKESPKKEDSPSSKSEISNLNFKGLLPACGPGVMLLFILLPLVRRWCRE</sequence>
<dbReference type="OrthoDB" id="100056at2157"/>
<keyword evidence="2" id="KW-1133">Transmembrane helix</keyword>
<dbReference type="STRING" id="1609559.TQ32_04130"/>
<protein>
    <submittedName>
        <fullName evidence="3">Uncharacterized protein</fullName>
    </submittedName>
</protein>
<proteinExistence type="predicted"/>
<evidence type="ECO:0000256" key="1">
    <source>
        <dbReference type="SAM" id="MobiDB-lite"/>
    </source>
</evidence>
<organism evidence="3 4">
    <name type="scientific">Pyrococcus kukulkanii</name>
    <dbReference type="NCBI Taxonomy" id="1609559"/>
    <lineage>
        <taxon>Archaea</taxon>
        <taxon>Methanobacteriati</taxon>
        <taxon>Methanobacteriota</taxon>
        <taxon>Thermococci</taxon>
        <taxon>Thermococcales</taxon>
        <taxon>Thermococcaceae</taxon>
        <taxon>Pyrococcus</taxon>
    </lineage>
</organism>
<dbReference type="AlphaFoldDB" id="A0A127B8R9"/>
<dbReference type="KEGG" id="pyc:TQ32_04130"/>
<keyword evidence="2" id="KW-0472">Membrane</keyword>
<dbReference type="Proteomes" id="UP000070587">
    <property type="component" value="Chromosome"/>
</dbReference>
<dbReference type="PATRIC" id="fig|1609559.3.peg.860"/>
<accession>A0A127B8R9</accession>